<sequence length="51" mass="5794">MRLSVLILVGFSVLIRESCRDYKTGMSSLLYDIKKAVLSTASFLRRRKITG</sequence>
<evidence type="ECO:0000313" key="1">
    <source>
        <dbReference type="EMBL" id="GLQ73386.1"/>
    </source>
</evidence>
<keyword evidence="2" id="KW-1185">Reference proteome</keyword>
<dbReference type="AlphaFoldDB" id="A0AAV5NRW8"/>
<gene>
    <name evidence="1" type="ORF">GCM10007932_27460</name>
</gene>
<dbReference type="Proteomes" id="UP001156690">
    <property type="component" value="Unassembled WGS sequence"/>
</dbReference>
<comment type="caution">
    <text evidence="1">The sequence shown here is derived from an EMBL/GenBank/DDBJ whole genome shotgun (WGS) entry which is preliminary data.</text>
</comment>
<evidence type="ECO:0000313" key="2">
    <source>
        <dbReference type="Proteomes" id="UP001156690"/>
    </source>
</evidence>
<organism evidence="1 2">
    <name type="scientific">Vibrio penaeicida</name>
    <dbReference type="NCBI Taxonomy" id="104609"/>
    <lineage>
        <taxon>Bacteria</taxon>
        <taxon>Pseudomonadati</taxon>
        <taxon>Pseudomonadota</taxon>
        <taxon>Gammaproteobacteria</taxon>
        <taxon>Vibrionales</taxon>
        <taxon>Vibrionaceae</taxon>
        <taxon>Vibrio</taxon>
    </lineage>
</organism>
<accession>A0AAV5NRW8</accession>
<dbReference type="EMBL" id="BSNX01000030">
    <property type="protein sequence ID" value="GLQ73386.1"/>
    <property type="molecule type" value="Genomic_DNA"/>
</dbReference>
<proteinExistence type="predicted"/>
<reference evidence="2" key="1">
    <citation type="journal article" date="2019" name="Int. J. Syst. Evol. Microbiol.">
        <title>The Global Catalogue of Microorganisms (GCM) 10K type strain sequencing project: providing services to taxonomists for standard genome sequencing and annotation.</title>
        <authorList>
            <consortium name="The Broad Institute Genomics Platform"/>
            <consortium name="The Broad Institute Genome Sequencing Center for Infectious Disease"/>
            <person name="Wu L."/>
            <person name="Ma J."/>
        </authorList>
    </citation>
    <scope>NUCLEOTIDE SEQUENCE [LARGE SCALE GENOMIC DNA]</scope>
    <source>
        <strain evidence="2">NBRC 15640</strain>
    </source>
</reference>
<name>A0AAV5NRW8_9VIBR</name>
<protein>
    <submittedName>
        <fullName evidence="1">Uncharacterized protein</fullName>
    </submittedName>
</protein>